<dbReference type="GO" id="GO:0003677">
    <property type="term" value="F:DNA binding"/>
    <property type="evidence" value="ECO:0007669"/>
    <property type="project" value="UniProtKB-KW"/>
</dbReference>
<dbReference type="EMBL" id="FNDK01000006">
    <property type="protein sequence ID" value="SDH48264.1"/>
    <property type="molecule type" value="Genomic_DNA"/>
</dbReference>
<accession>A0A1G8CSF6</accession>
<dbReference type="Pfam" id="PF13155">
    <property type="entry name" value="Toprim_2"/>
    <property type="match status" value="1"/>
</dbReference>
<dbReference type="Gene3D" id="6.10.140.360">
    <property type="match status" value="1"/>
</dbReference>
<dbReference type="Pfam" id="PF08275">
    <property type="entry name" value="DNAG_N"/>
    <property type="match status" value="1"/>
</dbReference>
<evidence type="ECO:0000256" key="10">
    <source>
        <dbReference type="ARBA" id="ARBA00023125"/>
    </source>
</evidence>
<dbReference type="InterPro" id="IPR050219">
    <property type="entry name" value="DnaG_primase"/>
</dbReference>
<evidence type="ECO:0000256" key="8">
    <source>
        <dbReference type="ARBA" id="ARBA00022833"/>
    </source>
</evidence>
<dbReference type="GO" id="GO:0000428">
    <property type="term" value="C:DNA-directed RNA polymerase complex"/>
    <property type="evidence" value="ECO:0007669"/>
    <property type="project" value="UniProtKB-KW"/>
</dbReference>
<dbReference type="FunFam" id="3.90.580.10:FF:000001">
    <property type="entry name" value="DNA primase"/>
    <property type="match status" value="1"/>
</dbReference>
<feature type="domain" description="Toprim" evidence="15">
    <location>
        <begin position="261"/>
        <end position="340"/>
    </location>
</feature>
<dbReference type="EC" id="2.7.7.101" evidence="12"/>
<evidence type="ECO:0000259" key="15">
    <source>
        <dbReference type="PROSITE" id="PS50880"/>
    </source>
</evidence>
<protein>
    <recommendedName>
        <fullName evidence="12 13">DNA primase</fullName>
        <ecNumber evidence="12">2.7.7.101</ecNumber>
    </recommendedName>
</protein>
<comment type="catalytic activity">
    <reaction evidence="12">
        <text>ssDNA + n NTP = ssDNA/pppN(pN)n-1 hybrid + (n-1) diphosphate.</text>
        <dbReference type="EC" id="2.7.7.101"/>
    </reaction>
</comment>
<keyword evidence="7 12" id="KW-0863">Zinc-finger</keyword>
<dbReference type="HAMAP" id="MF_00974">
    <property type="entry name" value="DNA_primase_DnaG"/>
    <property type="match status" value="1"/>
</dbReference>
<evidence type="ECO:0000256" key="5">
    <source>
        <dbReference type="ARBA" id="ARBA00022705"/>
    </source>
</evidence>
<evidence type="ECO:0000256" key="12">
    <source>
        <dbReference type="HAMAP-Rule" id="MF_00974"/>
    </source>
</evidence>
<dbReference type="InterPro" id="IPR030846">
    <property type="entry name" value="DnaG_bac"/>
</dbReference>
<dbReference type="SMART" id="SM00400">
    <property type="entry name" value="ZnF_CHCC"/>
    <property type="match status" value="1"/>
</dbReference>
<dbReference type="CDD" id="cd03364">
    <property type="entry name" value="TOPRIM_DnaG_primases"/>
    <property type="match status" value="1"/>
</dbReference>
<dbReference type="Gene3D" id="1.10.860.10">
    <property type="entry name" value="DNAb Helicase, Chain A"/>
    <property type="match status" value="1"/>
</dbReference>
<keyword evidence="1 12" id="KW-0240">DNA-directed RNA polymerase</keyword>
<comment type="subunit">
    <text evidence="12">Monomer. Interacts with DnaB.</text>
</comment>
<dbReference type="InterPro" id="IPR006295">
    <property type="entry name" value="DNA_primase_DnaG"/>
</dbReference>
<dbReference type="NCBIfam" id="TIGR01391">
    <property type="entry name" value="dnaG"/>
    <property type="match status" value="1"/>
</dbReference>
<dbReference type="PROSITE" id="PS50880">
    <property type="entry name" value="TOPRIM"/>
    <property type="match status" value="1"/>
</dbReference>
<keyword evidence="8 12" id="KW-0862">Zinc</keyword>
<evidence type="ECO:0000313" key="17">
    <source>
        <dbReference type="Proteomes" id="UP000199163"/>
    </source>
</evidence>
<dbReference type="InterPro" id="IPR019475">
    <property type="entry name" value="DNA_primase_DnaB-bd"/>
</dbReference>
<dbReference type="PANTHER" id="PTHR30313">
    <property type="entry name" value="DNA PRIMASE"/>
    <property type="match status" value="1"/>
</dbReference>
<dbReference type="SMART" id="SM00493">
    <property type="entry name" value="TOPRIM"/>
    <property type="match status" value="1"/>
</dbReference>
<dbReference type="RefSeq" id="WP_091272397.1">
    <property type="nucleotide sequence ID" value="NZ_FNDK01000006.1"/>
</dbReference>
<dbReference type="OrthoDB" id="9803773at2"/>
<keyword evidence="4 12" id="KW-0548">Nucleotidyltransferase</keyword>
<sequence length="608" mass="69671">MAPHIPDETVAEIRQSLDIVDIISEYMQLKKQGKHYTGLCPFHGEKTPSFSVTPDKQLYHCFGCGAGGNVFTFVMEMESITFVEAASTLAKKAGIAVPEIGYSNAGKTRSSSENRQKEGHHLAARFYHHLLINTEQGKAAYDYLIARGFSHDMLERFQLGFSPDQPQVMKGLLDKRGYNLEEMEEAGLLLRQESNWELKDRFVNRIMFPIHDVQGQVIGFGGRVLGDGEPKYLNSPETPVFKKNETLYGLHLARQHIRKRNEAVLFEGYADVIAAANAGILNAIGSLGTSLTERQAKIIRRHTERVILCFDGDNAGQQAARKAADILEQQGLTVYVALLPDQLDPDDYLKTYGADQFKTEIIDGAFPLMTFKMRFLKRGRNLQDEGEKLQYIEEVLKEVTNLPKAIERDVYLRQLAEEFSLSFDALKQEQFRIYKESERDYKKRRNQSQQSDMRKRWGLESYQNKRLLPAYENAERILLHHMMRNADVCEMVQEKVGGDFNVDSHIAIAAHLYAYYTKGYESDPSQFINQLQDADLIQKASEIAMLDINRQLSENELADYIQQIKNYPKWVEIEEIEQKMKEAEKKHDYQLAVKLATEIVDMKKALKK</sequence>
<dbReference type="GO" id="GO:0006269">
    <property type="term" value="P:DNA replication, synthesis of primer"/>
    <property type="evidence" value="ECO:0007669"/>
    <property type="project" value="UniProtKB-UniRule"/>
</dbReference>
<dbReference type="InterPro" id="IPR013264">
    <property type="entry name" value="DNAG_N"/>
</dbReference>
<keyword evidence="9" id="KW-0460">Magnesium</keyword>
<keyword evidence="3 12" id="KW-0808">Transferase</keyword>
<dbReference type="GO" id="GO:1990077">
    <property type="term" value="C:primosome complex"/>
    <property type="evidence" value="ECO:0007669"/>
    <property type="project" value="UniProtKB-KW"/>
</dbReference>
<dbReference type="PIRSF" id="PIRSF002811">
    <property type="entry name" value="DnaG"/>
    <property type="match status" value="1"/>
</dbReference>
<dbReference type="STRING" id="568899.SAMN05192534_10660"/>
<keyword evidence="6 12" id="KW-0479">Metal-binding</keyword>
<keyword evidence="10 12" id="KW-0238">DNA-binding</keyword>
<dbReference type="InterPro" id="IPR006171">
    <property type="entry name" value="TOPRIM_dom"/>
</dbReference>
<dbReference type="FunFam" id="3.90.980.10:FF:000001">
    <property type="entry name" value="DNA primase"/>
    <property type="match status" value="1"/>
</dbReference>
<gene>
    <name evidence="12" type="primary">dnaG</name>
    <name evidence="16" type="ORF">SAMN05192534_10660</name>
</gene>
<comment type="similarity">
    <text evidence="12 13">Belongs to the DnaG primase family.</text>
</comment>
<dbReference type="InterPro" id="IPR016136">
    <property type="entry name" value="DNA_helicase_N/primase_C"/>
</dbReference>
<evidence type="ECO:0000256" key="2">
    <source>
        <dbReference type="ARBA" id="ARBA00022515"/>
    </source>
</evidence>
<dbReference type="InterPro" id="IPR036185">
    <property type="entry name" value="DNA_heli_DnaB-like_N_sf"/>
</dbReference>
<comment type="domain">
    <text evidence="12">Contains an N-terminal zinc-binding domain, a central core domain that contains the primase activity, and a C-terminal DnaB-binding domain.</text>
</comment>
<proteinExistence type="inferred from homology"/>
<dbReference type="Gene3D" id="3.90.580.10">
    <property type="entry name" value="Zinc finger, CHC2-type domain"/>
    <property type="match status" value="1"/>
</dbReference>
<evidence type="ECO:0000256" key="6">
    <source>
        <dbReference type="ARBA" id="ARBA00022723"/>
    </source>
</evidence>
<dbReference type="InterPro" id="IPR034151">
    <property type="entry name" value="TOPRIM_DnaG_bac"/>
</dbReference>
<comment type="function">
    <text evidence="12 13">RNA polymerase that catalyzes the synthesis of short RNA molecules used as primers for DNA polymerase during DNA replication.</text>
</comment>
<dbReference type="PANTHER" id="PTHR30313:SF2">
    <property type="entry name" value="DNA PRIMASE"/>
    <property type="match status" value="1"/>
</dbReference>
<evidence type="ECO:0000256" key="11">
    <source>
        <dbReference type="ARBA" id="ARBA00023163"/>
    </source>
</evidence>
<dbReference type="GO" id="GO:0003678">
    <property type="term" value="F:DNA helicase activity"/>
    <property type="evidence" value="ECO:0007669"/>
    <property type="project" value="InterPro"/>
</dbReference>
<keyword evidence="2 12" id="KW-0639">Primosome</keyword>
<dbReference type="Pfam" id="PF01807">
    <property type="entry name" value="Zn_ribbon_DnaG"/>
    <property type="match status" value="1"/>
</dbReference>
<comment type="cofactor">
    <cofactor evidence="12 13 14">
        <name>Zn(2+)</name>
        <dbReference type="ChEBI" id="CHEBI:29105"/>
    </cofactor>
    <text evidence="12 13 14">Binds 1 zinc ion per monomer.</text>
</comment>
<evidence type="ECO:0000256" key="4">
    <source>
        <dbReference type="ARBA" id="ARBA00022695"/>
    </source>
</evidence>
<dbReference type="Gene3D" id="3.90.980.10">
    <property type="entry name" value="DNA primase, catalytic core, N-terminal domain"/>
    <property type="match status" value="1"/>
</dbReference>
<name>A0A1G8CSF6_9BACI</name>
<keyword evidence="11 12" id="KW-0804">Transcription</keyword>
<keyword evidence="17" id="KW-1185">Reference proteome</keyword>
<evidence type="ECO:0000256" key="14">
    <source>
        <dbReference type="PIRSR" id="PIRSR002811-1"/>
    </source>
</evidence>
<dbReference type="SUPFAM" id="SSF56731">
    <property type="entry name" value="DNA primase core"/>
    <property type="match status" value="1"/>
</dbReference>
<dbReference type="Gene3D" id="3.40.1360.10">
    <property type="match status" value="1"/>
</dbReference>
<dbReference type="InterPro" id="IPR002694">
    <property type="entry name" value="Znf_CHC2"/>
</dbReference>
<dbReference type="SUPFAM" id="SSF57783">
    <property type="entry name" value="Zinc beta-ribbon"/>
    <property type="match status" value="1"/>
</dbReference>
<keyword evidence="5 12" id="KW-0235">DNA replication</keyword>
<evidence type="ECO:0000313" key="16">
    <source>
        <dbReference type="EMBL" id="SDH48264.1"/>
    </source>
</evidence>
<dbReference type="SUPFAM" id="SSF48024">
    <property type="entry name" value="N-terminal domain of DnaB helicase"/>
    <property type="match status" value="1"/>
</dbReference>
<dbReference type="InterPro" id="IPR036977">
    <property type="entry name" value="DNA_primase_Znf_CHC2"/>
</dbReference>
<evidence type="ECO:0000256" key="3">
    <source>
        <dbReference type="ARBA" id="ARBA00022679"/>
    </source>
</evidence>
<evidence type="ECO:0000256" key="13">
    <source>
        <dbReference type="PIRNR" id="PIRNR002811"/>
    </source>
</evidence>
<reference evidence="16 17" key="1">
    <citation type="submission" date="2016-10" db="EMBL/GenBank/DDBJ databases">
        <authorList>
            <person name="de Groot N.N."/>
        </authorList>
    </citation>
    <scope>NUCLEOTIDE SEQUENCE [LARGE SCALE GENOMIC DNA]</scope>
    <source>
        <strain evidence="16 17">DSM 21632</strain>
    </source>
</reference>
<evidence type="ECO:0000256" key="9">
    <source>
        <dbReference type="ARBA" id="ARBA00022842"/>
    </source>
</evidence>
<organism evidence="16 17">
    <name type="scientific">Alteribacillus persepolensis</name>
    <dbReference type="NCBI Taxonomy" id="568899"/>
    <lineage>
        <taxon>Bacteria</taxon>
        <taxon>Bacillati</taxon>
        <taxon>Bacillota</taxon>
        <taxon>Bacilli</taxon>
        <taxon>Bacillales</taxon>
        <taxon>Bacillaceae</taxon>
        <taxon>Alteribacillus</taxon>
    </lineage>
</organism>
<dbReference type="GO" id="GO:0005737">
    <property type="term" value="C:cytoplasm"/>
    <property type="evidence" value="ECO:0007669"/>
    <property type="project" value="TreeGrafter"/>
</dbReference>
<dbReference type="Proteomes" id="UP000199163">
    <property type="component" value="Unassembled WGS sequence"/>
</dbReference>
<dbReference type="GO" id="GO:0003899">
    <property type="term" value="F:DNA-directed RNA polymerase activity"/>
    <property type="evidence" value="ECO:0007669"/>
    <property type="project" value="UniProtKB-UniRule"/>
</dbReference>
<feature type="zinc finger region" description="CHC2-type" evidence="12 14">
    <location>
        <begin position="40"/>
        <end position="64"/>
    </location>
</feature>
<dbReference type="GO" id="GO:0005524">
    <property type="term" value="F:ATP binding"/>
    <property type="evidence" value="ECO:0007669"/>
    <property type="project" value="InterPro"/>
</dbReference>
<evidence type="ECO:0000256" key="7">
    <source>
        <dbReference type="ARBA" id="ARBA00022771"/>
    </source>
</evidence>
<dbReference type="Pfam" id="PF10410">
    <property type="entry name" value="DnaB_bind"/>
    <property type="match status" value="1"/>
</dbReference>
<dbReference type="GO" id="GO:0008270">
    <property type="term" value="F:zinc ion binding"/>
    <property type="evidence" value="ECO:0007669"/>
    <property type="project" value="UniProtKB-UniRule"/>
</dbReference>
<dbReference type="InterPro" id="IPR037068">
    <property type="entry name" value="DNA_primase_core_N_sf"/>
</dbReference>
<evidence type="ECO:0000256" key="1">
    <source>
        <dbReference type="ARBA" id="ARBA00022478"/>
    </source>
</evidence>
<dbReference type="AlphaFoldDB" id="A0A1G8CSF6"/>